<dbReference type="InterPro" id="IPR009097">
    <property type="entry name" value="Cyclic_Pdiesterase"/>
</dbReference>
<evidence type="ECO:0000313" key="3">
    <source>
        <dbReference type="Proteomes" id="UP000191056"/>
    </source>
</evidence>
<evidence type="ECO:0000313" key="2">
    <source>
        <dbReference type="EMBL" id="RII35641.1"/>
    </source>
</evidence>
<dbReference type="Proteomes" id="UP000265930">
    <property type="component" value="Unassembled WGS sequence"/>
</dbReference>
<dbReference type="GO" id="GO:0016874">
    <property type="term" value="F:ligase activity"/>
    <property type="evidence" value="ECO:0007669"/>
    <property type="project" value="UniProtKB-KW"/>
</dbReference>
<evidence type="ECO:0000313" key="4">
    <source>
        <dbReference type="Proteomes" id="UP000265930"/>
    </source>
</evidence>
<dbReference type="Pfam" id="PF13563">
    <property type="entry name" value="2_5_RNA_ligase2"/>
    <property type="match status" value="1"/>
</dbReference>
<reference evidence="1 3" key="1">
    <citation type="submission" date="2017-03" db="EMBL/GenBank/DDBJ databases">
        <title>Genome sequence of Clostridium chromiireducens DSM 23318.</title>
        <authorList>
            <person name="Poehlein A."/>
            <person name="Daniel R."/>
        </authorList>
    </citation>
    <scope>NUCLEOTIDE SEQUENCE [LARGE SCALE GENOMIC DNA]</scope>
    <source>
        <strain evidence="1 3">DSM 23318</strain>
    </source>
</reference>
<dbReference type="Proteomes" id="UP000191056">
    <property type="component" value="Unassembled WGS sequence"/>
</dbReference>
<accession>A0A1V4IF86</accession>
<name>A0A1V4IF86_9CLOT</name>
<dbReference type="InterPro" id="IPR050580">
    <property type="entry name" value="2H_phosphoesterase_YjcG-like"/>
</dbReference>
<dbReference type="EMBL" id="QXDJ01000002">
    <property type="protein sequence ID" value="RII35641.1"/>
    <property type="molecule type" value="Genomic_DNA"/>
</dbReference>
<dbReference type="SUPFAM" id="SSF55144">
    <property type="entry name" value="LigT-like"/>
    <property type="match status" value="1"/>
</dbReference>
<comment type="caution">
    <text evidence="1">The sequence shown here is derived from an EMBL/GenBank/DDBJ whole genome shotgun (WGS) entry which is preliminary data.</text>
</comment>
<dbReference type="EMBL" id="MZGT01000064">
    <property type="protein sequence ID" value="OPJ58596.1"/>
    <property type="molecule type" value="Genomic_DNA"/>
</dbReference>
<organism evidence="1 3">
    <name type="scientific">Clostridium chromiireducens</name>
    <dbReference type="NCBI Taxonomy" id="225345"/>
    <lineage>
        <taxon>Bacteria</taxon>
        <taxon>Bacillati</taxon>
        <taxon>Bacillota</taxon>
        <taxon>Clostridia</taxon>
        <taxon>Eubacteriales</taxon>
        <taxon>Clostridiaceae</taxon>
        <taxon>Clostridium</taxon>
    </lineage>
</organism>
<proteinExistence type="predicted"/>
<dbReference type="AlphaFoldDB" id="A0A1V4IF86"/>
<sequence>MRYVIVCVVKGIAGDFNNNLRKELFEKFKAKSSKLPAHVTIKAPFEYEGEITELEKVLEEFCEKEVAEEFTIDGYDYFDDRVIYMRVNMSKQAKNIHDKLIDKMREVSYIEFDKKDGKNKIFHVTLASKNLRPIYNKVWEHIQLYSCNFQCSFDNITVYNWKEGTWKLYKEFRLKDA</sequence>
<reference evidence="2 4" key="2">
    <citation type="submission" date="2018-08" db="EMBL/GenBank/DDBJ databases">
        <title>Genome of Clostridium chromiireducens C1, DSM12136.</title>
        <authorList>
            <person name="Xing M."/>
            <person name="Wei Y."/>
            <person name="Ang E.L."/>
            <person name="Zhao H."/>
            <person name="Zhang Y."/>
        </authorList>
    </citation>
    <scope>NUCLEOTIDE SEQUENCE [LARGE SCALE GENOMIC DNA]</scope>
    <source>
        <strain evidence="2 4">C1</strain>
    </source>
</reference>
<dbReference type="Gene3D" id="3.90.1140.10">
    <property type="entry name" value="Cyclic phosphodiesterase"/>
    <property type="match status" value="1"/>
</dbReference>
<dbReference type="PANTHER" id="PTHR40037:SF1">
    <property type="entry name" value="PHOSPHOESTERASE SAOUHSC_00951-RELATED"/>
    <property type="match status" value="1"/>
</dbReference>
<keyword evidence="3" id="KW-1185">Reference proteome</keyword>
<dbReference type="RefSeq" id="WP_079441456.1">
    <property type="nucleotide sequence ID" value="NZ_MZGT01000064.1"/>
</dbReference>
<dbReference type="PANTHER" id="PTHR40037">
    <property type="entry name" value="PHOSPHOESTERASE YJCG-RELATED"/>
    <property type="match status" value="1"/>
</dbReference>
<evidence type="ECO:0000313" key="1">
    <source>
        <dbReference type="EMBL" id="OPJ58596.1"/>
    </source>
</evidence>
<gene>
    <name evidence="1" type="ORF">CLCHR_38000</name>
    <name evidence="2" type="ORF">D2A34_10740</name>
</gene>
<keyword evidence="2" id="KW-0436">Ligase</keyword>
<dbReference type="STRING" id="225345.CLCHR_38000"/>
<protein>
    <submittedName>
        <fullName evidence="2">2'-5' RNA ligase family protein</fullName>
    </submittedName>
</protein>
<dbReference type="OrthoDB" id="1524661at2"/>